<dbReference type="Gene3D" id="2.60.390.10">
    <property type="entry name" value="Beta-galactosidase, domain 3"/>
    <property type="match status" value="1"/>
</dbReference>
<evidence type="ECO:0000256" key="10">
    <source>
        <dbReference type="ARBA" id="ARBA00023277"/>
    </source>
</evidence>
<sequence length="1002" mass="110532">MKVLETTAVALACLSGQVLGRASSYRGGAMRLFENTGVEQGALQNIVTWDSQSFFINGEGLMVFSGEFHPFRLPVASLYIDVFHKIKALGFNTVSFYVDWALLEGKPGTYRAEGIFDLQAFFDAAKASGIYLLARPGPYIKLKCLVEGSQYWDATRNYASHVGAIIAANQITNGGPIILYQPENEYSKFTGRYSNDPRYMQDIMDTARDAGITVPFINNDADAYGYNVPGSGVGAVDIYGFDSYPLGFHCHLLIANTMQQGDPHSWPFRGLPTDFNRHHQQQSPSTPFSLVEFQAGSFDPWHGSGFENCAALTGVEFQRVFYKNNIAAGVRLMNLYMIFGGTNWGNLGYPEGYTSYDYGAVISESRSVDREKYSDLKLLGNFFKVSPSYLDAVPWSGSNNAYITSQAELVLRPLLGRSTNSSFWVMRHADYTYLGSSIYTLNVPTSAGSLVLPQLGCCLTLNGRDSKIHVTDYDVAGTNILYSTAEVFTWKNFSDYKVLIVYGGPGEHHELAVSVSSNAHISIVDGPKSDVKTKIQNGQAIIAWDVSSSRKIVKVENLFIFLLNRKSAYKYWVPQVGTSGSVIGFTTKETVANSIIVNGGYLVRSAWLQGNQFHLSADFDATTTLEVIGVPANATSLYINGVQYNHTKTSNEFWIAKVEYKTPKIVLPDFTKLTWRYVDSLPEIRSTYDDSAWVKANYPQTNNTSTPLKTPVSLFASDYGFHTGTLIYRGHFVAVLHEVYFAVTTIGGNGFGSSVWLNDTFLGSWKGSANNASASSIYAFPVMELGSSYTLTVLIANTGLDENWVVGTDSMKTPRGILDYELYNHNQSDISWKITGNLGGEDYADLTRGPLNEGGLYAERQGWHQPSPPSSDWEISSPLDGLKQAGVGFYSTSFTLNLPEGYDIPLFFTFSAKGSCRVQLYVNGYQYGVYVPQLGPQTKFPVPQGILNYQGENWIAITLWAQDRSGAKLESFELTYTTPVLTALTGLTSSPQPVYSKRPGAY</sequence>
<dbReference type="PRINTS" id="PR00742">
    <property type="entry name" value="GLHYDRLASE35"/>
</dbReference>
<evidence type="ECO:0000256" key="12">
    <source>
        <dbReference type="ARBA" id="ARBA00023326"/>
    </source>
</evidence>
<dbReference type="GO" id="GO:0004565">
    <property type="term" value="F:beta-galactosidase activity"/>
    <property type="evidence" value="ECO:0007669"/>
    <property type="project" value="UniProtKB-EC"/>
</dbReference>
<keyword evidence="6 15" id="KW-0732">Signal</keyword>
<evidence type="ECO:0000256" key="4">
    <source>
        <dbReference type="ARBA" id="ARBA00012756"/>
    </source>
</evidence>
<evidence type="ECO:0000256" key="1">
    <source>
        <dbReference type="ARBA" id="ARBA00001412"/>
    </source>
</evidence>
<evidence type="ECO:0000256" key="5">
    <source>
        <dbReference type="ARBA" id="ARBA00022525"/>
    </source>
</evidence>
<comment type="caution">
    <text evidence="17">The sequence shown here is derived from an EMBL/GenBank/DDBJ whole genome shotgun (WGS) entry which is preliminary data.</text>
</comment>
<dbReference type="EC" id="3.2.1.23" evidence="4 13"/>
<dbReference type="SUPFAM" id="SSF51011">
    <property type="entry name" value="Glycosyl hydrolase domain"/>
    <property type="match status" value="1"/>
</dbReference>
<dbReference type="InterPro" id="IPR018954">
    <property type="entry name" value="Betagal_dom2"/>
</dbReference>
<dbReference type="FunFam" id="3.20.20.80:FF:000040">
    <property type="entry name" value="Beta-galactosidase A"/>
    <property type="match status" value="1"/>
</dbReference>
<dbReference type="InterPro" id="IPR019801">
    <property type="entry name" value="Glyco_hydro_35_CS"/>
</dbReference>
<comment type="subcellular location">
    <subcellularLocation>
        <location evidence="2">Secreted</location>
    </subcellularLocation>
</comment>
<dbReference type="eggNOG" id="KOG0496">
    <property type="taxonomic scope" value="Eukaryota"/>
</dbReference>
<evidence type="ECO:0000256" key="9">
    <source>
        <dbReference type="ARBA" id="ARBA00023180"/>
    </source>
</evidence>
<keyword evidence="11 13" id="KW-0326">Glycosidase</keyword>
<dbReference type="HOGENOM" id="CLU_005732_2_0_1"/>
<dbReference type="PROSITE" id="PS01182">
    <property type="entry name" value="GLYCOSYL_HYDROL_F35"/>
    <property type="match status" value="1"/>
</dbReference>
<dbReference type="SUPFAM" id="SSF117100">
    <property type="entry name" value="Beta-galactosidase LacA, domain 3"/>
    <property type="match status" value="1"/>
</dbReference>
<dbReference type="PANTHER" id="PTHR23421">
    <property type="entry name" value="BETA-GALACTOSIDASE RELATED"/>
    <property type="match status" value="1"/>
</dbReference>
<accession>A0A093VFD3</accession>
<dbReference type="SUPFAM" id="SSF49785">
    <property type="entry name" value="Galactose-binding domain-like"/>
    <property type="match status" value="2"/>
</dbReference>
<feature type="signal peptide" evidence="15">
    <location>
        <begin position="1"/>
        <end position="20"/>
    </location>
</feature>
<evidence type="ECO:0000256" key="15">
    <source>
        <dbReference type="SAM" id="SignalP"/>
    </source>
</evidence>
<dbReference type="InterPro" id="IPR025972">
    <property type="entry name" value="BetaGal_dom3"/>
</dbReference>
<comment type="catalytic activity">
    <reaction evidence="1 13">
        <text>Hydrolysis of terminal non-reducing beta-D-galactose residues in beta-D-galactosides.</text>
        <dbReference type="EC" id="3.2.1.23"/>
    </reaction>
</comment>
<reference key="1">
    <citation type="journal article" date="2014" name="PLoS Genet.">
        <title>Signature Gene Expression Reveals Novel Clues to the Molecular Mechanisms of Dimorphic Transition in Penicillium marneffei.</title>
        <authorList>
            <person name="Yang E."/>
            <person name="Wang G."/>
            <person name="Cai J."/>
            <person name="Woo P.C."/>
            <person name="Lau S.K."/>
            <person name="Yuen K.-Y."/>
            <person name="Chow W.-N."/>
            <person name="Lin X."/>
        </authorList>
    </citation>
    <scope>NUCLEOTIDE SEQUENCE [LARGE SCALE GENOMIC DNA]</scope>
    <source>
        <strain>PM1</strain>
    </source>
</reference>
<dbReference type="InterPro" id="IPR037110">
    <property type="entry name" value="Betagal_dom2_sf"/>
</dbReference>
<dbReference type="FunFam" id="2.60.120.260:FF:000065">
    <property type="entry name" value="Beta-galactosidase A"/>
    <property type="match status" value="1"/>
</dbReference>
<dbReference type="GO" id="GO:0000272">
    <property type="term" value="P:polysaccharide catabolic process"/>
    <property type="evidence" value="ECO:0007669"/>
    <property type="project" value="UniProtKB-KW"/>
</dbReference>
<evidence type="ECO:0000313" key="17">
    <source>
        <dbReference type="EMBL" id="KFX48699.1"/>
    </source>
</evidence>
<evidence type="ECO:0000256" key="8">
    <source>
        <dbReference type="ARBA" id="ARBA00023157"/>
    </source>
</evidence>
<protein>
    <recommendedName>
        <fullName evidence="4 13">Beta-galactosidase</fullName>
        <ecNumber evidence="4 13">3.2.1.23</ecNumber>
    </recommendedName>
</protein>
<keyword evidence="12" id="KW-0624">Polysaccharide degradation</keyword>
<dbReference type="FunFam" id="2.60.120.260:FF:000088">
    <property type="entry name" value="Beta-galactosidase A"/>
    <property type="match status" value="1"/>
</dbReference>
<comment type="similarity">
    <text evidence="3 14">Belongs to the glycosyl hydrolase 35 family.</text>
</comment>
<dbReference type="InterPro" id="IPR025300">
    <property type="entry name" value="BetaGal_jelly_roll_dom"/>
</dbReference>
<name>A0A093VFD3_TALMA</name>
<evidence type="ECO:0000256" key="3">
    <source>
        <dbReference type="ARBA" id="ARBA00009809"/>
    </source>
</evidence>
<proteinExistence type="inferred from homology"/>
<dbReference type="InterPro" id="IPR031330">
    <property type="entry name" value="Gly_Hdrlase_35_cat"/>
</dbReference>
<dbReference type="Pfam" id="PF13364">
    <property type="entry name" value="BetaGal_ABD2"/>
    <property type="match status" value="2"/>
</dbReference>
<dbReference type="SUPFAM" id="SSF51445">
    <property type="entry name" value="(Trans)glycosidases"/>
    <property type="match status" value="1"/>
</dbReference>
<dbReference type="Gene3D" id="2.60.120.260">
    <property type="entry name" value="Galactose-binding domain-like"/>
    <property type="match status" value="2"/>
</dbReference>
<dbReference type="Gene3D" id="2.102.20.10">
    <property type="entry name" value="Beta-galactosidase, domain 2"/>
    <property type="match status" value="1"/>
</dbReference>
<evidence type="ECO:0000256" key="7">
    <source>
        <dbReference type="ARBA" id="ARBA00022801"/>
    </source>
</evidence>
<evidence type="ECO:0000256" key="11">
    <source>
        <dbReference type="ARBA" id="ARBA00023295"/>
    </source>
</evidence>
<feature type="domain" description="Beta-galactosidase" evidence="16">
    <location>
        <begin position="389"/>
        <end position="571"/>
    </location>
</feature>
<reference evidence="17" key="2">
    <citation type="journal article" date="2014" name="PLoS Genet.">
        <title>Signature gene expression reveals novel clues to the molecular mechanisms of dimorphic transition in Penicillium marneffei.</title>
        <authorList>
            <person name="Yang E."/>
            <person name="Wang G."/>
            <person name="Cai J."/>
            <person name="Woo P.C."/>
            <person name="Lau S.K."/>
            <person name="Yuen K.-Y."/>
            <person name="Chow W.-N."/>
            <person name="Lin X."/>
        </authorList>
    </citation>
    <scope>NUCLEOTIDE SEQUENCE</scope>
    <source>
        <strain evidence="17">PM1</strain>
    </source>
</reference>
<dbReference type="Gene3D" id="3.20.20.80">
    <property type="entry name" value="Glycosidases"/>
    <property type="match status" value="1"/>
</dbReference>
<keyword evidence="5" id="KW-0964">Secreted</keyword>
<dbReference type="AlphaFoldDB" id="A0A093VFD3"/>
<keyword evidence="10" id="KW-0119">Carbohydrate metabolism</keyword>
<dbReference type="Pfam" id="PF13363">
    <property type="entry name" value="BetaGal_dom3"/>
    <property type="match status" value="1"/>
</dbReference>
<dbReference type="Pfam" id="PF10435">
    <property type="entry name" value="BetaGal_dom2"/>
    <property type="match status" value="1"/>
</dbReference>
<dbReference type="SMART" id="SM01029">
    <property type="entry name" value="BetaGal_dom2"/>
    <property type="match status" value="1"/>
</dbReference>
<dbReference type="EMBL" id="JPOX01000011">
    <property type="protein sequence ID" value="KFX48699.1"/>
    <property type="molecule type" value="Genomic_DNA"/>
</dbReference>
<dbReference type="GO" id="GO:0005576">
    <property type="term" value="C:extracellular region"/>
    <property type="evidence" value="ECO:0007669"/>
    <property type="project" value="UniProtKB-SubCell"/>
</dbReference>
<gene>
    <name evidence="17" type="ORF">GQ26_0110920</name>
</gene>
<dbReference type="Pfam" id="PF01301">
    <property type="entry name" value="Glyco_hydro_35"/>
    <property type="match status" value="1"/>
</dbReference>
<dbReference type="FunFam" id="2.102.20.10:FF:000001">
    <property type="entry name" value="Beta-galactosidase A"/>
    <property type="match status" value="1"/>
</dbReference>
<dbReference type="InterPro" id="IPR001944">
    <property type="entry name" value="Glycoside_Hdrlase_35"/>
</dbReference>
<dbReference type="InterPro" id="IPR017853">
    <property type="entry name" value="GH"/>
</dbReference>
<keyword evidence="7 13" id="KW-0378">Hydrolase</keyword>
<dbReference type="InterPro" id="IPR008979">
    <property type="entry name" value="Galactose-bd-like_sf"/>
</dbReference>
<evidence type="ECO:0000256" key="2">
    <source>
        <dbReference type="ARBA" id="ARBA00004613"/>
    </source>
</evidence>
<feature type="chain" id="PRO_5001889040" description="Beta-galactosidase" evidence="15">
    <location>
        <begin position="21"/>
        <end position="1002"/>
    </location>
</feature>
<keyword evidence="8" id="KW-1015">Disulfide bond</keyword>
<dbReference type="FunFam" id="2.60.390.10:FF:000001">
    <property type="entry name" value="Beta-galactosidase A"/>
    <property type="match status" value="1"/>
</dbReference>
<organism evidence="17">
    <name type="scientific">Talaromyces marneffei PM1</name>
    <dbReference type="NCBI Taxonomy" id="1077442"/>
    <lineage>
        <taxon>Eukaryota</taxon>
        <taxon>Fungi</taxon>
        <taxon>Dikarya</taxon>
        <taxon>Ascomycota</taxon>
        <taxon>Pezizomycotina</taxon>
        <taxon>Eurotiomycetes</taxon>
        <taxon>Eurotiomycetidae</taxon>
        <taxon>Eurotiales</taxon>
        <taxon>Trichocomaceae</taxon>
        <taxon>Talaromyces</taxon>
        <taxon>Talaromyces sect. Talaromyces</taxon>
    </lineage>
</organism>
<evidence type="ECO:0000256" key="6">
    <source>
        <dbReference type="ARBA" id="ARBA00022729"/>
    </source>
</evidence>
<evidence type="ECO:0000256" key="13">
    <source>
        <dbReference type="RuleBase" id="RU000675"/>
    </source>
</evidence>
<keyword evidence="9" id="KW-0325">Glycoprotein</keyword>
<evidence type="ECO:0000256" key="14">
    <source>
        <dbReference type="RuleBase" id="RU003679"/>
    </source>
</evidence>
<evidence type="ECO:0000259" key="16">
    <source>
        <dbReference type="SMART" id="SM01029"/>
    </source>
</evidence>
<dbReference type="InterPro" id="IPR036833">
    <property type="entry name" value="BetaGal_dom3_sf"/>
</dbReference>